<sequence length="207" mass="24031">MTSKDLGLRDQASRPNVFESLEILKSRLKEKFEPPRDEFRARSALLRIKQGKRGVHAYAQHLRYLASSVTENPVNEHTLINVFIYGVVDGPLKVYMFRKGFHTLEKAIAYAEQEDFSLRQSQAKSSSYRPTWRQETGGPEPMDICYIESEHSRSLSHKRTARCHRCQKIKHYAHECIVPSTTSRAKIGRDDHRWPRKGPRRGSDHND</sequence>
<evidence type="ECO:0000256" key="1">
    <source>
        <dbReference type="SAM" id="MobiDB-lite"/>
    </source>
</evidence>
<protein>
    <recommendedName>
        <fullName evidence="2">Retrotransposon gag domain-containing protein</fullName>
    </recommendedName>
</protein>
<organism evidence="3 4">
    <name type="scientific">Peronospora matthiolae</name>
    <dbReference type="NCBI Taxonomy" id="2874970"/>
    <lineage>
        <taxon>Eukaryota</taxon>
        <taxon>Sar</taxon>
        <taxon>Stramenopiles</taxon>
        <taxon>Oomycota</taxon>
        <taxon>Peronosporomycetes</taxon>
        <taxon>Peronosporales</taxon>
        <taxon>Peronosporaceae</taxon>
        <taxon>Peronospora</taxon>
    </lineage>
</organism>
<gene>
    <name evidence="3" type="ORF">PM001_LOCUS25693</name>
</gene>
<proteinExistence type="predicted"/>
<comment type="caution">
    <text evidence="3">The sequence shown here is derived from an EMBL/GenBank/DDBJ whole genome shotgun (WGS) entry which is preliminary data.</text>
</comment>
<evidence type="ECO:0000259" key="2">
    <source>
        <dbReference type="Pfam" id="PF03732"/>
    </source>
</evidence>
<evidence type="ECO:0000313" key="4">
    <source>
        <dbReference type="Proteomes" id="UP001162060"/>
    </source>
</evidence>
<accession>A0AAV1V4Z4</accession>
<feature type="domain" description="Retrotransposon gag" evidence="2">
    <location>
        <begin position="14"/>
        <end position="87"/>
    </location>
</feature>
<feature type="region of interest" description="Disordered" evidence="1">
    <location>
        <begin position="187"/>
        <end position="207"/>
    </location>
</feature>
<dbReference type="Pfam" id="PF03732">
    <property type="entry name" value="Retrotrans_gag"/>
    <property type="match status" value="1"/>
</dbReference>
<dbReference type="EMBL" id="CAKLBY020000258">
    <property type="protein sequence ID" value="CAK7940543.1"/>
    <property type="molecule type" value="Genomic_DNA"/>
</dbReference>
<name>A0AAV1V4Z4_9STRA</name>
<dbReference type="Proteomes" id="UP001162060">
    <property type="component" value="Unassembled WGS sequence"/>
</dbReference>
<reference evidence="3" key="1">
    <citation type="submission" date="2024-01" db="EMBL/GenBank/DDBJ databases">
        <authorList>
            <person name="Webb A."/>
        </authorList>
    </citation>
    <scope>NUCLEOTIDE SEQUENCE</scope>
    <source>
        <strain evidence="3">Pm1</strain>
    </source>
</reference>
<evidence type="ECO:0000313" key="3">
    <source>
        <dbReference type="EMBL" id="CAK7940543.1"/>
    </source>
</evidence>
<dbReference type="AlphaFoldDB" id="A0AAV1V4Z4"/>
<dbReference type="InterPro" id="IPR005162">
    <property type="entry name" value="Retrotrans_gag_dom"/>
</dbReference>